<comment type="caution">
    <text evidence="2">The sequence shown here is derived from an EMBL/GenBank/DDBJ whole genome shotgun (WGS) entry which is preliminary data.</text>
</comment>
<evidence type="ECO:0000313" key="2">
    <source>
        <dbReference type="EMBL" id="GAD58724.1"/>
    </source>
</evidence>
<organism evidence="2 3">
    <name type="scientific">Brevundimonas abyssalis TAR-001</name>
    <dbReference type="NCBI Taxonomy" id="1391729"/>
    <lineage>
        <taxon>Bacteria</taxon>
        <taxon>Pseudomonadati</taxon>
        <taxon>Pseudomonadota</taxon>
        <taxon>Alphaproteobacteria</taxon>
        <taxon>Caulobacterales</taxon>
        <taxon>Caulobacteraceae</taxon>
        <taxon>Brevundimonas</taxon>
    </lineage>
</organism>
<dbReference type="AlphaFoldDB" id="A0A8E0N8M5"/>
<accession>A0A8E0N8M5</accession>
<sequence>MKARYPAIYTRYGFLDAFNPTLTETGGNDLLHGDIHPGVGWIADDYLGIDQGPIVIMIENHKSDLVWRLMRTDPHLRRGLERAGFSGGWLSA</sequence>
<dbReference type="Pfam" id="PF10091">
    <property type="entry name" value="Glycoamylase"/>
    <property type="match status" value="1"/>
</dbReference>
<dbReference type="Proteomes" id="UP000016569">
    <property type="component" value="Unassembled WGS sequence"/>
</dbReference>
<evidence type="ECO:0000259" key="1">
    <source>
        <dbReference type="Pfam" id="PF10091"/>
    </source>
</evidence>
<reference evidence="3" key="1">
    <citation type="journal article" date="2013" name="Genome Announc.">
        <title>Draft Genome Sequence of the Dimorphic Prosthecate Bacterium Brevundimonas abyssalis TAR-001T.</title>
        <authorList>
            <person name="Tsubouchi T."/>
            <person name="Nishi S."/>
            <person name="Usui K."/>
            <person name="Shimane Y."/>
            <person name="Takaki Y."/>
            <person name="Maruyama T."/>
            <person name="Hatada Y."/>
        </authorList>
    </citation>
    <scope>NUCLEOTIDE SEQUENCE [LARGE SCALE GENOMIC DNA]</scope>
    <source>
        <strain evidence="3">TAR-001</strain>
    </source>
</reference>
<dbReference type="RefSeq" id="WP_021696820.1">
    <property type="nucleotide sequence ID" value="NZ_BATC01000011.1"/>
</dbReference>
<name>A0A8E0N8M5_9CAUL</name>
<dbReference type="InterPro" id="IPR019282">
    <property type="entry name" value="Glycoamylase-like_cons_dom"/>
</dbReference>
<feature type="domain" description="Glycoamylase-like" evidence="1">
    <location>
        <begin position="5"/>
        <end position="72"/>
    </location>
</feature>
<protein>
    <recommendedName>
        <fullName evidence="1">Glycoamylase-like domain-containing protein</fullName>
    </recommendedName>
</protein>
<evidence type="ECO:0000313" key="3">
    <source>
        <dbReference type="Proteomes" id="UP000016569"/>
    </source>
</evidence>
<keyword evidence="3" id="KW-1185">Reference proteome</keyword>
<gene>
    <name evidence="2" type="ORF">MBEBAB_0974</name>
</gene>
<dbReference type="Gene3D" id="1.50.10.140">
    <property type="match status" value="1"/>
</dbReference>
<proteinExistence type="predicted"/>
<dbReference type="EMBL" id="BATC01000011">
    <property type="protein sequence ID" value="GAD58724.1"/>
    <property type="molecule type" value="Genomic_DNA"/>
</dbReference>